<evidence type="ECO:0000256" key="3">
    <source>
        <dbReference type="ARBA" id="ARBA00022475"/>
    </source>
</evidence>
<evidence type="ECO:0000313" key="11">
    <source>
        <dbReference type="EMBL" id="EGR34138.1"/>
    </source>
</evidence>
<dbReference type="AlphaFoldDB" id="G0QKW7"/>
<feature type="transmembrane region" description="Helical" evidence="10">
    <location>
        <begin position="343"/>
        <end position="361"/>
    </location>
</feature>
<keyword evidence="3" id="KW-1003">Cell membrane</keyword>
<dbReference type="InterPro" id="IPR004835">
    <property type="entry name" value="Chitin_synth"/>
</dbReference>
<evidence type="ECO:0000256" key="10">
    <source>
        <dbReference type="SAM" id="Phobius"/>
    </source>
</evidence>
<evidence type="ECO:0000256" key="5">
    <source>
        <dbReference type="ARBA" id="ARBA00022679"/>
    </source>
</evidence>
<evidence type="ECO:0000256" key="2">
    <source>
        <dbReference type="ARBA" id="ARBA00012543"/>
    </source>
</evidence>
<feature type="non-terminal residue" evidence="11">
    <location>
        <position position="374"/>
    </location>
</feature>
<dbReference type="GO" id="GO:0071555">
    <property type="term" value="P:cell wall organization"/>
    <property type="evidence" value="ECO:0007669"/>
    <property type="project" value="UniProtKB-KW"/>
</dbReference>
<keyword evidence="8 10" id="KW-0472">Membrane</keyword>
<dbReference type="InterPro" id="IPR029044">
    <property type="entry name" value="Nucleotide-diphossugar_trans"/>
</dbReference>
<evidence type="ECO:0000256" key="6">
    <source>
        <dbReference type="ARBA" id="ARBA00022692"/>
    </source>
</evidence>
<keyword evidence="7 10" id="KW-1133">Transmembrane helix</keyword>
<organism evidence="11 12">
    <name type="scientific">Ichthyophthirius multifiliis</name>
    <name type="common">White spot disease agent</name>
    <name type="synonym">Ich</name>
    <dbReference type="NCBI Taxonomy" id="5932"/>
    <lineage>
        <taxon>Eukaryota</taxon>
        <taxon>Sar</taxon>
        <taxon>Alveolata</taxon>
        <taxon>Ciliophora</taxon>
        <taxon>Intramacronucleata</taxon>
        <taxon>Oligohymenophorea</taxon>
        <taxon>Hymenostomatida</taxon>
        <taxon>Ophryoglenina</taxon>
        <taxon>Ichthyophthirius</taxon>
    </lineage>
</organism>
<dbReference type="PANTHER" id="PTHR22914">
    <property type="entry name" value="CHITIN SYNTHASE"/>
    <property type="match status" value="1"/>
</dbReference>
<sequence>MDCGLIPDQKAIINMYIALETDKNIGGVCGFMGIKFQDVYSEAIIRTQMYEYNMGHMLDKPFESLFGYIQVLPGAFSGYRWDALKRDDDGECILDEYLISELDPDIILTLEQKNMFLAEDRILCLKIFSKRKKAYTLRYLPNAKARVDPITHLMALVGQRRRWINGSYFALKKLLKNQAMTYISVALFFVIVFIMVMTSVTQVTLSGYQQGHDPIFQIFGTTVFITLYIMSILGIMFYSISFNNQNHQVQRNFYKISTFLGIIMIVAVCLMTYYIIEIAYYMVQKYLLHASITELSNIGILTEWEDGILKTIFCGLVVFGFLLNLVPILIYPTRILETMKCTFDFIAYQATYVHLLLVYAICRIDDLSWGTKNT</sequence>
<feature type="transmembrane region" description="Helical" evidence="10">
    <location>
        <begin position="215"/>
        <end position="240"/>
    </location>
</feature>
<evidence type="ECO:0000256" key="8">
    <source>
        <dbReference type="ARBA" id="ARBA00023136"/>
    </source>
</evidence>
<feature type="transmembrane region" description="Helical" evidence="10">
    <location>
        <begin position="182"/>
        <end position="203"/>
    </location>
</feature>
<protein>
    <recommendedName>
        <fullName evidence="2">chitin synthase</fullName>
        <ecNumber evidence="2">2.4.1.16</ecNumber>
    </recommendedName>
</protein>
<evidence type="ECO:0000256" key="9">
    <source>
        <dbReference type="ARBA" id="ARBA00023316"/>
    </source>
</evidence>
<reference evidence="11 12" key="1">
    <citation type="submission" date="2011-07" db="EMBL/GenBank/DDBJ databases">
        <authorList>
            <person name="Coyne R."/>
            <person name="Brami D."/>
            <person name="Johnson J."/>
            <person name="Hostetler J."/>
            <person name="Hannick L."/>
            <person name="Clark T."/>
            <person name="Cassidy-Hanley D."/>
            <person name="Inman J."/>
        </authorList>
    </citation>
    <scope>NUCLEOTIDE SEQUENCE [LARGE SCALE GENOMIC DNA]</scope>
    <source>
        <strain evidence="11 12">G5</strain>
    </source>
</reference>
<evidence type="ECO:0000256" key="1">
    <source>
        <dbReference type="ARBA" id="ARBA00004651"/>
    </source>
</evidence>
<evidence type="ECO:0000313" key="12">
    <source>
        <dbReference type="Proteomes" id="UP000008983"/>
    </source>
</evidence>
<dbReference type="GO" id="GO:0004100">
    <property type="term" value="F:chitin synthase activity"/>
    <property type="evidence" value="ECO:0007669"/>
    <property type="project" value="UniProtKB-EC"/>
</dbReference>
<dbReference type="EMBL" id="GL983201">
    <property type="protein sequence ID" value="EGR34138.1"/>
    <property type="molecule type" value="Genomic_DNA"/>
</dbReference>
<feature type="transmembrane region" description="Helical" evidence="10">
    <location>
        <begin position="252"/>
        <end position="276"/>
    </location>
</feature>
<dbReference type="GO" id="GO:0005886">
    <property type="term" value="C:plasma membrane"/>
    <property type="evidence" value="ECO:0007669"/>
    <property type="project" value="UniProtKB-SubCell"/>
</dbReference>
<dbReference type="STRING" id="857967.G0QKW7"/>
<proteinExistence type="predicted"/>
<dbReference type="OMA" id="YYLWRAF"/>
<comment type="subcellular location">
    <subcellularLocation>
        <location evidence="1">Cell membrane</location>
        <topology evidence="1">Multi-pass membrane protein</topology>
    </subcellularLocation>
</comment>
<keyword evidence="9" id="KW-0961">Cell wall biogenesis/degradation</keyword>
<gene>
    <name evidence="11" type="ORF">IMG5_023120</name>
</gene>
<dbReference type="Pfam" id="PF01644">
    <property type="entry name" value="Chitin_synth_1"/>
    <property type="match status" value="1"/>
</dbReference>
<keyword evidence="12" id="KW-1185">Reference proteome</keyword>
<keyword evidence="6 10" id="KW-0812">Transmembrane</keyword>
<dbReference type="RefSeq" id="XP_004039442.1">
    <property type="nucleotide sequence ID" value="XM_004039394.1"/>
</dbReference>
<dbReference type="OrthoDB" id="312677at2759"/>
<keyword evidence="4" id="KW-0328">Glycosyltransferase</keyword>
<name>G0QKW7_ICHMU</name>
<dbReference type="eggNOG" id="KOG2571">
    <property type="taxonomic scope" value="Eukaryota"/>
</dbReference>
<evidence type="ECO:0000256" key="7">
    <source>
        <dbReference type="ARBA" id="ARBA00022989"/>
    </source>
</evidence>
<accession>G0QKW7</accession>
<keyword evidence="5" id="KW-0808">Transferase</keyword>
<dbReference type="PANTHER" id="PTHR22914:SF9">
    <property type="entry name" value="CHITIN SYNTHASE 1"/>
    <property type="match status" value="1"/>
</dbReference>
<evidence type="ECO:0000256" key="4">
    <source>
        <dbReference type="ARBA" id="ARBA00022676"/>
    </source>
</evidence>
<dbReference type="GeneID" id="14910326"/>
<dbReference type="GO" id="GO:0006031">
    <property type="term" value="P:chitin biosynthetic process"/>
    <property type="evidence" value="ECO:0007669"/>
    <property type="project" value="TreeGrafter"/>
</dbReference>
<dbReference type="InParanoid" id="G0QKW7"/>
<dbReference type="EC" id="2.4.1.16" evidence="2"/>
<feature type="transmembrane region" description="Helical" evidence="10">
    <location>
        <begin position="308"/>
        <end position="331"/>
    </location>
</feature>
<dbReference type="Proteomes" id="UP000008983">
    <property type="component" value="Unassembled WGS sequence"/>
</dbReference>
<dbReference type="SUPFAM" id="SSF53448">
    <property type="entry name" value="Nucleotide-diphospho-sugar transferases"/>
    <property type="match status" value="1"/>
</dbReference>